<evidence type="ECO:0000313" key="1">
    <source>
        <dbReference type="EMBL" id="CUX49234.1"/>
    </source>
</evidence>
<dbReference type="EMBL" id="FBWC01000022">
    <property type="protein sequence ID" value="CUX49234.1"/>
    <property type="molecule type" value="Genomic_DNA"/>
</dbReference>
<dbReference type="RefSeq" id="WP_080867337.1">
    <property type="nucleotide sequence ID" value="NZ_LT009731.1"/>
</dbReference>
<organism evidence="1 2">
    <name type="scientific">Agrobacterium tumefaciens str. Kerr 14</name>
    <dbReference type="NCBI Taxonomy" id="1183424"/>
    <lineage>
        <taxon>Bacteria</taxon>
        <taxon>Pseudomonadati</taxon>
        <taxon>Pseudomonadota</taxon>
        <taxon>Alphaproteobacteria</taxon>
        <taxon>Hyphomicrobiales</taxon>
        <taxon>Rhizobiaceae</taxon>
        <taxon>Rhizobium/Agrobacterium group</taxon>
        <taxon>Agrobacterium</taxon>
        <taxon>Agrobacterium tumefaciens complex</taxon>
    </lineage>
</organism>
<evidence type="ECO:0000313" key="2">
    <source>
        <dbReference type="Proteomes" id="UP000191897"/>
    </source>
</evidence>
<gene>
    <name evidence="1" type="ORF">AGR4C_Lc120171</name>
</gene>
<protein>
    <recommendedName>
        <fullName evidence="3">GP-PDE domain-containing protein</fullName>
    </recommendedName>
</protein>
<dbReference type="AlphaFoldDB" id="A0A1S7R9X8"/>
<evidence type="ECO:0008006" key="3">
    <source>
        <dbReference type="Google" id="ProtNLM"/>
    </source>
</evidence>
<dbReference type="Proteomes" id="UP000191897">
    <property type="component" value="Unassembled WGS sequence"/>
</dbReference>
<accession>A0A1S7R9X8</accession>
<reference evidence="1 2" key="1">
    <citation type="submission" date="2016-01" db="EMBL/GenBank/DDBJ databases">
        <authorList>
            <person name="Oliw E.H."/>
        </authorList>
    </citation>
    <scope>NUCLEOTIDE SEQUENCE [LARGE SCALE GENOMIC DNA]</scope>
    <source>
        <strain evidence="1 2">Kerr 14</strain>
    </source>
</reference>
<name>A0A1S7R9X8_AGRTU</name>
<proteinExistence type="predicted"/>
<sequence>MIIIKHRQNLVEELAAAPNIYGVEVDLRNHGDKIVVFHDPFNDDAVTLDEWLREYKHSFLIANVKEEGLEPKLIHILEKHNVQEYFILDESLPYIRKFALGGLSKFAVRVSEIESAETALNLVSHLRQQEKKIDWVWLDSFTGNPLPQATIQALKAAGLKLCQVSPELHHVDRPDVWESMVEQFISQWGNAPANNIDMVCTKLPEIWHHYANR</sequence>